<evidence type="ECO:0000313" key="2">
    <source>
        <dbReference type="EMBL" id="QHN73859.1"/>
    </source>
</evidence>
<dbReference type="EMBL" id="AF325155">
    <property type="protein sequence ID" value="AAL01824.1"/>
    <property type="molecule type" value="Genomic_DNA"/>
</dbReference>
<accession>Q91BK6</accession>
<dbReference type="KEGG" id="vg:922138"/>
<sequence>MLITNCCSTEVSTTKLLSMIRVYQNKYVTLYILSRFIISEVMMIRTFQRDN</sequence>
<dbReference type="RefSeq" id="NP_258277.1">
    <property type="nucleotide sequence ID" value="NC_003102.1"/>
</dbReference>
<reference evidence="1 3" key="1">
    <citation type="journal article" date="2001" name="Virology">
        <title>Sequence analysis of the Spodoptera litura multicapsid nucleopolyhedrovirus genome.</title>
        <authorList>
            <person name="Pang Y."/>
            <person name="Yu J."/>
            <person name="Wang L."/>
            <person name="Hu X."/>
            <person name="Bao W."/>
            <person name="Li G."/>
            <person name="Chen C."/>
            <person name="Han H."/>
            <person name="Hu S."/>
            <person name="Yang H."/>
        </authorList>
    </citation>
    <scope>NUCLEOTIDE SEQUENCE [LARGE SCALE GENOMIC DNA]</scope>
    <source>
        <strain evidence="1 3">G2</strain>
    </source>
</reference>
<organismHost>
    <name type="scientific">Lepidoptera</name>
    <name type="common">moths &amp; butterflies</name>
    <dbReference type="NCBI Taxonomy" id="7088"/>
</organismHost>
<dbReference type="Proteomes" id="UP000202667">
    <property type="component" value="Segment"/>
</dbReference>
<evidence type="ECO:0000313" key="3">
    <source>
        <dbReference type="Proteomes" id="UP000202667"/>
    </source>
</evidence>
<reference evidence="2" key="2">
    <citation type="journal article" date="2019" name="Viruses">
        <title>Identification of Loci Associated with Enhanced Virulence in Spodoptera litura Nucleopolyhedrovirus Isolates Using Deep Sequencing.</title>
        <authorList>
            <person name="Zwart M.P."/>
            <person name="Ali G."/>
            <person name="Strien E.A.V."/>
            <person name="Schijlen E.G.W.M."/>
            <person name="Wang M."/>
            <person name="Werf W.V."/>
            <person name="Vlak J.M."/>
        </authorList>
    </citation>
    <scope>NUCLEOTIDE SEQUENCE</scope>
    <source>
        <strain evidence="2">G2</strain>
    </source>
</reference>
<keyword evidence="3" id="KW-1185">Reference proteome</keyword>
<organism evidence="1 3">
    <name type="scientific">Spodoptera litura multicapsid nucleopolyhedrovirus</name>
    <name type="common">SpltMNPV</name>
    <dbReference type="NCBI Taxonomy" id="46242"/>
    <lineage>
        <taxon>Viruses</taxon>
        <taxon>Viruses incertae sedis</taxon>
        <taxon>Naldaviricetes</taxon>
        <taxon>Lefavirales</taxon>
        <taxon>Baculoviridae</taxon>
        <taxon>Alphabaculovirus</taxon>
        <taxon>Alphabaculovirus spliturae</taxon>
    </lineage>
</organism>
<gene>
    <name evidence="2" type="primary">ORF9</name>
</gene>
<proteinExistence type="predicted"/>
<dbReference type="EMBL" id="MN342245">
    <property type="protein sequence ID" value="QHN73859.1"/>
    <property type="molecule type" value="Genomic_DNA"/>
</dbReference>
<name>Q91BK6_NPVST</name>
<protein>
    <submittedName>
        <fullName evidence="1">Uncharacterized protein</fullName>
    </submittedName>
</protein>
<evidence type="ECO:0000313" key="1">
    <source>
        <dbReference type="EMBL" id="AAL01824.1"/>
    </source>
</evidence>